<dbReference type="Pfam" id="PF00501">
    <property type="entry name" value="AMP-binding"/>
    <property type="match status" value="1"/>
</dbReference>
<dbReference type="Proteomes" id="UP000324222">
    <property type="component" value="Unassembled WGS sequence"/>
</dbReference>
<protein>
    <submittedName>
        <fullName evidence="3">Acyl-CoA synthetase family member 2, mitochondrial</fullName>
    </submittedName>
</protein>
<dbReference type="InterPro" id="IPR000873">
    <property type="entry name" value="AMP-dep_synth/lig_dom"/>
</dbReference>
<comment type="caution">
    <text evidence="3">The sequence shown here is derived from an EMBL/GenBank/DDBJ whole genome shotgun (WGS) entry which is preliminary data.</text>
</comment>
<feature type="compositionally biased region" description="Basic and acidic residues" evidence="1">
    <location>
        <begin position="25"/>
        <end position="34"/>
    </location>
</feature>
<feature type="domain" description="AMP-dependent synthetase/ligase" evidence="2">
    <location>
        <begin position="33"/>
        <end position="76"/>
    </location>
</feature>
<gene>
    <name evidence="3" type="primary">Acsf2</name>
    <name evidence="3" type="ORF">E2C01_029498</name>
</gene>
<evidence type="ECO:0000313" key="3">
    <source>
        <dbReference type="EMBL" id="MPC36053.1"/>
    </source>
</evidence>
<evidence type="ECO:0000313" key="4">
    <source>
        <dbReference type="Proteomes" id="UP000324222"/>
    </source>
</evidence>
<accession>A0A5B7ET31</accession>
<evidence type="ECO:0000256" key="1">
    <source>
        <dbReference type="SAM" id="MobiDB-lite"/>
    </source>
</evidence>
<sequence length="96" mass="10189">MYHQHMASISATDGTGGGKDNGGGGKDETGRGKRSDRIAAGLLALGLEPGDRLGIWGPNSYEWVLTQFAAAKAGLILRRPDKKKKPIEVLVSTQIE</sequence>
<reference evidence="3 4" key="1">
    <citation type="submission" date="2019-05" db="EMBL/GenBank/DDBJ databases">
        <title>Another draft genome of Portunus trituberculatus and its Hox gene families provides insights of decapod evolution.</title>
        <authorList>
            <person name="Jeong J.-H."/>
            <person name="Song I."/>
            <person name="Kim S."/>
            <person name="Choi T."/>
            <person name="Kim D."/>
            <person name="Ryu S."/>
            <person name="Kim W."/>
        </authorList>
    </citation>
    <scope>NUCLEOTIDE SEQUENCE [LARGE SCALE GENOMIC DNA]</scope>
    <source>
        <tissue evidence="3">Muscle</tissue>
    </source>
</reference>
<dbReference type="SUPFAM" id="SSF56801">
    <property type="entry name" value="Acetyl-CoA synthetase-like"/>
    <property type="match status" value="1"/>
</dbReference>
<feature type="compositionally biased region" description="Gly residues" evidence="1">
    <location>
        <begin position="14"/>
        <end position="24"/>
    </location>
</feature>
<feature type="region of interest" description="Disordered" evidence="1">
    <location>
        <begin position="1"/>
        <end position="34"/>
    </location>
</feature>
<organism evidence="3 4">
    <name type="scientific">Portunus trituberculatus</name>
    <name type="common">Swimming crab</name>
    <name type="synonym">Neptunus trituberculatus</name>
    <dbReference type="NCBI Taxonomy" id="210409"/>
    <lineage>
        <taxon>Eukaryota</taxon>
        <taxon>Metazoa</taxon>
        <taxon>Ecdysozoa</taxon>
        <taxon>Arthropoda</taxon>
        <taxon>Crustacea</taxon>
        <taxon>Multicrustacea</taxon>
        <taxon>Malacostraca</taxon>
        <taxon>Eumalacostraca</taxon>
        <taxon>Eucarida</taxon>
        <taxon>Decapoda</taxon>
        <taxon>Pleocyemata</taxon>
        <taxon>Brachyura</taxon>
        <taxon>Eubrachyura</taxon>
        <taxon>Portunoidea</taxon>
        <taxon>Portunidae</taxon>
        <taxon>Portuninae</taxon>
        <taxon>Portunus</taxon>
    </lineage>
</organism>
<name>A0A5B7ET31_PORTR</name>
<proteinExistence type="predicted"/>
<dbReference type="EMBL" id="VSRR010003417">
    <property type="protein sequence ID" value="MPC36053.1"/>
    <property type="molecule type" value="Genomic_DNA"/>
</dbReference>
<keyword evidence="4" id="KW-1185">Reference proteome</keyword>
<dbReference type="AlphaFoldDB" id="A0A5B7ET31"/>
<dbReference type="Gene3D" id="3.40.50.980">
    <property type="match status" value="1"/>
</dbReference>
<evidence type="ECO:0000259" key="2">
    <source>
        <dbReference type="Pfam" id="PF00501"/>
    </source>
</evidence>